<sequence>MSCGHYQIFIRDNSTLEKVQQISRYQRLEMTRRRNDVGGWVLELDLGCEELKHQYQNERYGIEVWRKGKRYFSGPITRIGRSLQGNTQTLTLSGTDENGHLLRELCLPDPWRYTTQFNMAYDSRSGAAERVLKNYVDSNIGPNCPDASRRVPNLVIEASQDRGEQVYYVARFDPMKKVLDDLILHIPGYNYGITQNDSNQLEFKLIPWTNRWQNGTSGGVEFSVRLRNLIAYDYTYERPDYTFVLVGGGRDTNQGDAPVYRQFAYSGNEYARARWGNWVQFVDKRGTTDTNELKQAAWDALKLEDGKADAEKNMISKINCTATITEVDGGPQLGVDWDLGDYVRVVIHEGESEDELIEVLDYINEITITLTDQSGEEISATVGSTNYISNKWPFPYLTDRFTRIEERLTNLEGGY</sequence>
<dbReference type="Pfam" id="PF14594">
    <property type="entry name" value="Sipho_Gp37"/>
    <property type="match status" value="1"/>
</dbReference>
<gene>
    <name evidence="2" type="ORF">H1164_03580</name>
</gene>
<dbReference type="EMBL" id="JACEIP010000003">
    <property type="protein sequence ID" value="MBA4541984.1"/>
    <property type="molecule type" value="Genomic_DNA"/>
</dbReference>
<name>A0A7W1X8I7_9BACL</name>
<evidence type="ECO:0000313" key="3">
    <source>
        <dbReference type="Proteomes" id="UP000530514"/>
    </source>
</evidence>
<accession>A0A7W1X8I7</accession>
<reference evidence="2 3" key="1">
    <citation type="submission" date="2020-07" db="EMBL/GenBank/DDBJ databases">
        <authorList>
            <person name="Feng H."/>
        </authorList>
    </citation>
    <scope>NUCLEOTIDE SEQUENCE [LARGE SCALE GENOMIC DNA]</scope>
    <source>
        <strain evidence="3">s-11</strain>
    </source>
</reference>
<dbReference type="OrthoDB" id="9255846at2"/>
<comment type="caution">
    <text evidence="2">The sequence shown here is derived from an EMBL/GenBank/DDBJ whole genome shotgun (WGS) entry which is preliminary data.</text>
</comment>
<dbReference type="RefSeq" id="WP_033100527.1">
    <property type="nucleotide sequence ID" value="NZ_JACEIP010000003.1"/>
</dbReference>
<organism evidence="2 3">
    <name type="scientific">Thermoactinomyces daqus</name>
    <dbReference type="NCBI Taxonomy" id="1329516"/>
    <lineage>
        <taxon>Bacteria</taxon>
        <taxon>Bacillati</taxon>
        <taxon>Bacillota</taxon>
        <taxon>Bacilli</taxon>
        <taxon>Bacillales</taxon>
        <taxon>Thermoactinomycetaceae</taxon>
        <taxon>Thermoactinomyces</taxon>
    </lineage>
</organism>
<keyword evidence="3" id="KW-1185">Reference proteome</keyword>
<evidence type="ECO:0000259" key="1">
    <source>
        <dbReference type="Pfam" id="PF14594"/>
    </source>
</evidence>
<protein>
    <recommendedName>
        <fullName evidence="1">Gp28/Gp37-like domain-containing protein</fullName>
    </recommendedName>
</protein>
<dbReference type="AlphaFoldDB" id="A0A7W1X8I7"/>
<evidence type="ECO:0000313" key="2">
    <source>
        <dbReference type="EMBL" id="MBA4541984.1"/>
    </source>
</evidence>
<proteinExistence type="predicted"/>
<dbReference type="Proteomes" id="UP000530514">
    <property type="component" value="Unassembled WGS sequence"/>
</dbReference>
<dbReference type="InterPro" id="IPR029432">
    <property type="entry name" value="Gp28/Gp37-like_dom"/>
</dbReference>
<feature type="domain" description="Gp28/Gp37-like" evidence="1">
    <location>
        <begin position="9"/>
        <end position="384"/>
    </location>
</feature>